<dbReference type="PROSITE" id="PS51257">
    <property type="entry name" value="PROKAR_LIPOPROTEIN"/>
    <property type="match status" value="1"/>
</dbReference>
<dbReference type="AlphaFoldDB" id="A0A6M1RDB5"/>
<dbReference type="InterPro" id="IPR021952">
    <property type="entry name" value="Flpp3-like"/>
</dbReference>
<sequence>MRSVLWAGFLGLALVASGCVGTLDGRHRAGVPFVKDSVEGRYERPVERVYAAAREVIRYNGTLTRETTQLGETNTVRVLEGKVNQRSVWVRVEPLDPKVTRVVVQVRTPAGGKDLDLAHELEKQIALQLTR</sequence>
<dbReference type="RefSeq" id="WP_165105407.1">
    <property type="nucleotide sequence ID" value="NZ_JAAKYA010000010.1"/>
</dbReference>
<proteinExistence type="predicted"/>
<organism evidence="1 2">
    <name type="scientific">Limisphaera ngatamarikiensis</name>
    <dbReference type="NCBI Taxonomy" id="1324935"/>
    <lineage>
        <taxon>Bacteria</taxon>
        <taxon>Pseudomonadati</taxon>
        <taxon>Verrucomicrobiota</taxon>
        <taxon>Verrucomicrobiia</taxon>
        <taxon>Limisphaerales</taxon>
        <taxon>Limisphaeraceae</taxon>
        <taxon>Limisphaera</taxon>
    </lineage>
</organism>
<dbReference type="Pfam" id="PF12092">
    <property type="entry name" value="DUF3568"/>
    <property type="match status" value="1"/>
</dbReference>
<evidence type="ECO:0008006" key="3">
    <source>
        <dbReference type="Google" id="ProtNLM"/>
    </source>
</evidence>
<reference evidence="1 2" key="1">
    <citation type="submission" date="2020-02" db="EMBL/GenBank/DDBJ databases">
        <title>Draft genome sequence of Limisphaera ngatamarikiensis NGM72.4T, a thermophilic Verrucomicrobia grouped in subdivision 3.</title>
        <authorList>
            <person name="Carere C.R."/>
            <person name="Steen J."/>
            <person name="Hugenholtz P."/>
            <person name="Stott M.B."/>
        </authorList>
    </citation>
    <scope>NUCLEOTIDE SEQUENCE [LARGE SCALE GENOMIC DNA]</scope>
    <source>
        <strain evidence="1 2">NGM72.4</strain>
    </source>
</reference>
<protein>
    <recommendedName>
        <fullName evidence="3">DUF3568 family protein</fullName>
    </recommendedName>
</protein>
<evidence type="ECO:0000313" key="1">
    <source>
        <dbReference type="EMBL" id="NGO38098.1"/>
    </source>
</evidence>
<keyword evidence="2" id="KW-1185">Reference proteome</keyword>
<gene>
    <name evidence="1" type="ORF">G4L39_01625</name>
</gene>
<accession>A0A6M1RDB5</accession>
<dbReference type="Proteomes" id="UP000477311">
    <property type="component" value="Unassembled WGS sequence"/>
</dbReference>
<name>A0A6M1RDB5_9BACT</name>
<evidence type="ECO:0000313" key="2">
    <source>
        <dbReference type="Proteomes" id="UP000477311"/>
    </source>
</evidence>
<dbReference type="EMBL" id="JAAKYA010000010">
    <property type="protein sequence ID" value="NGO38098.1"/>
    <property type="molecule type" value="Genomic_DNA"/>
</dbReference>
<comment type="caution">
    <text evidence="1">The sequence shown here is derived from an EMBL/GenBank/DDBJ whole genome shotgun (WGS) entry which is preliminary data.</text>
</comment>